<dbReference type="Gene3D" id="3.40.50.300">
    <property type="entry name" value="P-loop containing nucleotide triphosphate hydrolases"/>
    <property type="match status" value="1"/>
</dbReference>
<organism evidence="19 20">
    <name type="scientific">Paraburkholderia solisilvae</name>
    <dbReference type="NCBI Taxonomy" id="624376"/>
    <lineage>
        <taxon>Bacteria</taxon>
        <taxon>Pseudomonadati</taxon>
        <taxon>Pseudomonadota</taxon>
        <taxon>Betaproteobacteria</taxon>
        <taxon>Burkholderiales</taxon>
        <taxon>Burkholderiaceae</taxon>
        <taxon>Paraburkholderia</taxon>
    </lineage>
</organism>
<dbReference type="Pfam" id="PF02283">
    <property type="entry name" value="CobU"/>
    <property type="match status" value="1"/>
</dbReference>
<keyword evidence="10" id="KW-0169">Cobalamin biosynthesis</keyword>
<dbReference type="EC" id="2.7.7.62" evidence="9"/>
<comment type="similarity">
    <text evidence="7">Belongs to the CobU/CobP family.</text>
</comment>
<evidence type="ECO:0000256" key="5">
    <source>
        <dbReference type="ARBA" id="ARBA00004692"/>
    </source>
</evidence>
<evidence type="ECO:0000256" key="6">
    <source>
        <dbReference type="ARBA" id="ARBA00005159"/>
    </source>
</evidence>
<keyword evidence="13" id="KW-0418">Kinase</keyword>
<dbReference type="PANTHER" id="PTHR34848:SF1">
    <property type="entry name" value="BIFUNCTIONAL ADENOSYLCOBALAMIN BIOSYNTHESIS PROTEIN COBU"/>
    <property type="match status" value="1"/>
</dbReference>
<comment type="function">
    <text evidence="4">Catalyzes ATP-dependent phosphorylation of adenosylcobinamide and addition of GMP to adenosylcobinamide phosphate.</text>
</comment>
<evidence type="ECO:0000256" key="12">
    <source>
        <dbReference type="ARBA" id="ARBA00022741"/>
    </source>
</evidence>
<keyword evidence="12" id="KW-0547">Nucleotide-binding</keyword>
<keyword evidence="14" id="KW-0067">ATP-binding</keyword>
<keyword evidence="11" id="KW-0808">Transferase</keyword>
<feature type="compositionally biased region" description="Polar residues" evidence="18">
    <location>
        <begin position="187"/>
        <end position="224"/>
    </location>
</feature>
<evidence type="ECO:0000256" key="3">
    <source>
        <dbReference type="ARBA" id="ARBA00001522"/>
    </source>
</evidence>
<dbReference type="InterPro" id="IPR027417">
    <property type="entry name" value="P-loop_NTPase"/>
</dbReference>
<dbReference type="GO" id="GO:0008820">
    <property type="term" value="F:cobinamide phosphate guanylyltransferase activity"/>
    <property type="evidence" value="ECO:0007669"/>
    <property type="project" value="UniProtKB-EC"/>
</dbReference>
<dbReference type="PANTHER" id="PTHR34848">
    <property type="match status" value="1"/>
</dbReference>
<dbReference type="GO" id="GO:0005524">
    <property type="term" value="F:ATP binding"/>
    <property type="evidence" value="ECO:0007669"/>
    <property type="project" value="UniProtKB-KW"/>
</dbReference>
<evidence type="ECO:0000256" key="2">
    <source>
        <dbReference type="ARBA" id="ARBA00000711"/>
    </source>
</evidence>
<evidence type="ECO:0000256" key="13">
    <source>
        <dbReference type="ARBA" id="ARBA00022777"/>
    </source>
</evidence>
<evidence type="ECO:0000256" key="18">
    <source>
        <dbReference type="SAM" id="MobiDB-lite"/>
    </source>
</evidence>
<dbReference type="GO" id="GO:0005525">
    <property type="term" value="F:GTP binding"/>
    <property type="evidence" value="ECO:0007669"/>
    <property type="project" value="UniProtKB-KW"/>
</dbReference>
<reference evidence="19 20" key="1">
    <citation type="submission" date="2020-04" db="EMBL/GenBank/DDBJ databases">
        <authorList>
            <person name="De Canck E."/>
        </authorList>
    </citation>
    <scope>NUCLEOTIDE SEQUENCE [LARGE SCALE GENOMIC DNA]</scope>
    <source>
        <strain evidence="19 20">LMG 29739</strain>
    </source>
</reference>
<dbReference type="EMBL" id="CADIKF010000013">
    <property type="protein sequence ID" value="CAB3755099.1"/>
    <property type="molecule type" value="Genomic_DNA"/>
</dbReference>
<gene>
    <name evidence="19" type="ORF">LMG29739_02101</name>
</gene>
<sequence length="230" mass="23426">MISPDVTLIVGGARSGKSAHAEQLASASACPVTYLATARVADDEFAARVALHRARRPAHWRLVEAPLDLAGALAAADARGHCVLIDCLTLWLANLLCPPDGAAPSANYQQPIDALDAALSTAQAKVLIVSNEIGLGVVPLGAATRLYVDELGRLNQRIAARAANVTMMVAGLPLVLKTAPHGGGTEATITREASPTGTAQSETASGEASLTGTAQSDAPSTNAASHAKGR</sequence>
<feature type="region of interest" description="Disordered" evidence="18">
    <location>
        <begin position="183"/>
        <end position="230"/>
    </location>
</feature>
<comment type="catalytic activity">
    <reaction evidence="1">
        <text>adenosylcob(III)inamide + ATP = adenosylcob(III)inamide phosphate + ADP + H(+)</text>
        <dbReference type="Rhea" id="RHEA:15769"/>
        <dbReference type="ChEBI" id="CHEBI:2480"/>
        <dbReference type="ChEBI" id="CHEBI:15378"/>
        <dbReference type="ChEBI" id="CHEBI:30616"/>
        <dbReference type="ChEBI" id="CHEBI:58502"/>
        <dbReference type="ChEBI" id="CHEBI:456216"/>
        <dbReference type="EC" id="2.7.1.156"/>
    </reaction>
</comment>
<comment type="pathway">
    <text evidence="5">Cofactor biosynthesis; adenosylcobalamin biosynthesis; adenosylcobalamin from cob(II)yrinate a,c-diamide: step 6/7.</text>
</comment>
<keyword evidence="15" id="KW-0342">GTP-binding</keyword>
<dbReference type="AlphaFoldDB" id="A0A6J5DLP2"/>
<dbReference type="GO" id="GO:0009236">
    <property type="term" value="P:cobalamin biosynthetic process"/>
    <property type="evidence" value="ECO:0007669"/>
    <property type="project" value="UniProtKB-UniPathway"/>
</dbReference>
<dbReference type="NCBIfam" id="NF004469">
    <property type="entry name" value="PRK05800.1"/>
    <property type="match status" value="1"/>
</dbReference>
<dbReference type="CDD" id="cd00544">
    <property type="entry name" value="CobU"/>
    <property type="match status" value="1"/>
</dbReference>
<comment type="catalytic activity">
    <reaction evidence="2">
        <text>adenosylcob(III)inamide phosphate + GTP + H(+) = adenosylcob(III)inamide-GDP + diphosphate</text>
        <dbReference type="Rhea" id="RHEA:22712"/>
        <dbReference type="ChEBI" id="CHEBI:15378"/>
        <dbReference type="ChEBI" id="CHEBI:33019"/>
        <dbReference type="ChEBI" id="CHEBI:37565"/>
        <dbReference type="ChEBI" id="CHEBI:58502"/>
        <dbReference type="ChEBI" id="CHEBI:60487"/>
        <dbReference type="EC" id="2.7.7.62"/>
    </reaction>
</comment>
<evidence type="ECO:0000313" key="19">
    <source>
        <dbReference type="EMBL" id="CAB3755099.1"/>
    </source>
</evidence>
<proteinExistence type="inferred from homology"/>
<evidence type="ECO:0000256" key="8">
    <source>
        <dbReference type="ARBA" id="ARBA00012016"/>
    </source>
</evidence>
<evidence type="ECO:0000256" key="9">
    <source>
        <dbReference type="ARBA" id="ARBA00012523"/>
    </source>
</evidence>
<accession>A0A6J5DLP2</accession>
<evidence type="ECO:0000256" key="11">
    <source>
        <dbReference type="ARBA" id="ARBA00022679"/>
    </source>
</evidence>
<name>A0A6J5DLP2_9BURK</name>
<evidence type="ECO:0000256" key="1">
    <source>
        <dbReference type="ARBA" id="ARBA00000312"/>
    </source>
</evidence>
<keyword evidence="20" id="KW-1185">Reference proteome</keyword>
<dbReference type="Proteomes" id="UP000494329">
    <property type="component" value="Unassembled WGS sequence"/>
</dbReference>
<comment type="catalytic activity">
    <reaction evidence="3">
        <text>adenosylcob(III)inamide + GTP = adenosylcob(III)inamide phosphate + GDP + H(+)</text>
        <dbReference type="Rhea" id="RHEA:15765"/>
        <dbReference type="ChEBI" id="CHEBI:2480"/>
        <dbReference type="ChEBI" id="CHEBI:15378"/>
        <dbReference type="ChEBI" id="CHEBI:37565"/>
        <dbReference type="ChEBI" id="CHEBI:58189"/>
        <dbReference type="ChEBI" id="CHEBI:58502"/>
        <dbReference type="EC" id="2.7.1.156"/>
    </reaction>
</comment>
<comment type="pathway">
    <text evidence="6">Cofactor biosynthesis; adenosylcobalamin biosynthesis; adenosylcobalamin from cob(II)yrinate a,c-diamide: step 5/7.</text>
</comment>
<protein>
    <recommendedName>
        <fullName evidence="16">Adenosylcobinamide kinase</fullName>
        <ecNumber evidence="8">2.7.1.156</ecNumber>
        <ecNumber evidence="9">2.7.7.62</ecNumber>
    </recommendedName>
    <alternativeName>
        <fullName evidence="17">Adenosylcobinamide-phosphate guanylyltransferase</fullName>
    </alternativeName>
</protein>
<evidence type="ECO:0000256" key="17">
    <source>
        <dbReference type="ARBA" id="ARBA00030571"/>
    </source>
</evidence>
<dbReference type="SUPFAM" id="SSF52540">
    <property type="entry name" value="P-loop containing nucleoside triphosphate hydrolases"/>
    <property type="match status" value="1"/>
</dbReference>
<evidence type="ECO:0000313" key="20">
    <source>
        <dbReference type="Proteomes" id="UP000494329"/>
    </source>
</evidence>
<dbReference type="InterPro" id="IPR003203">
    <property type="entry name" value="CobU/CobP"/>
</dbReference>
<evidence type="ECO:0000256" key="14">
    <source>
        <dbReference type="ARBA" id="ARBA00022840"/>
    </source>
</evidence>
<dbReference type="UniPathway" id="UPA00148">
    <property type="reaction ID" value="UER00236"/>
</dbReference>
<evidence type="ECO:0000256" key="16">
    <source>
        <dbReference type="ARBA" id="ARBA00029570"/>
    </source>
</evidence>
<evidence type="ECO:0000256" key="7">
    <source>
        <dbReference type="ARBA" id="ARBA00007490"/>
    </source>
</evidence>
<dbReference type="GO" id="GO:0043752">
    <property type="term" value="F:adenosylcobinamide kinase activity"/>
    <property type="evidence" value="ECO:0007669"/>
    <property type="project" value="UniProtKB-EC"/>
</dbReference>
<dbReference type="EC" id="2.7.1.156" evidence="8"/>
<evidence type="ECO:0000256" key="10">
    <source>
        <dbReference type="ARBA" id="ARBA00022573"/>
    </source>
</evidence>
<evidence type="ECO:0000256" key="15">
    <source>
        <dbReference type="ARBA" id="ARBA00023134"/>
    </source>
</evidence>
<evidence type="ECO:0000256" key="4">
    <source>
        <dbReference type="ARBA" id="ARBA00003889"/>
    </source>
</evidence>